<dbReference type="InterPro" id="IPR039420">
    <property type="entry name" value="WalR-like"/>
</dbReference>
<dbReference type="PROSITE" id="PS50110">
    <property type="entry name" value="RESPONSE_REGULATORY"/>
    <property type="match status" value="1"/>
</dbReference>
<dbReference type="RefSeq" id="WP_331214362.1">
    <property type="nucleotide sequence ID" value="NZ_JAZGQK010000010.1"/>
</dbReference>
<dbReference type="SUPFAM" id="SSF46894">
    <property type="entry name" value="C-terminal effector domain of the bipartite response regulators"/>
    <property type="match status" value="1"/>
</dbReference>
<keyword evidence="6" id="KW-1185">Reference proteome</keyword>
<dbReference type="InterPro" id="IPR011006">
    <property type="entry name" value="CheY-like_superfamily"/>
</dbReference>
<dbReference type="Pfam" id="PF00072">
    <property type="entry name" value="Response_reg"/>
    <property type="match status" value="1"/>
</dbReference>
<dbReference type="PANTHER" id="PTHR43214">
    <property type="entry name" value="TWO-COMPONENT RESPONSE REGULATOR"/>
    <property type="match status" value="1"/>
</dbReference>
<feature type="modified residue" description="4-aspartylphosphate" evidence="2">
    <location>
        <position position="55"/>
    </location>
</feature>
<dbReference type="SMART" id="SM00448">
    <property type="entry name" value="REC"/>
    <property type="match status" value="1"/>
</dbReference>
<reference evidence="5 6" key="1">
    <citation type="submission" date="2024-01" db="EMBL/GenBank/DDBJ databases">
        <title>Genome insights into Plantactinospora sonchi sp. nov.</title>
        <authorList>
            <person name="Wang L."/>
        </authorList>
    </citation>
    <scope>NUCLEOTIDE SEQUENCE [LARGE SCALE GENOMIC DNA]</scope>
    <source>
        <strain evidence="5 6">NEAU-QY2</strain>
    </source>
</reference>
<organism evidence="5 6">
    <name type="scientific">Plantactinospora sonchi</name>
    <dbReference type="NCBI Taxonomy" id="1544735"/>
    <lineage>
        <taxon>Bacteria</taxon>
        <taxon>Bacillati</taxon>
        <taxon>Actinomycetota</taxon>
        <taxon>Actinomycetes</taxon>
        <taxon>Micromonosporales</taxon>
        <taxon>Micromonosporaceae</taxon>
        <taxon>Plantactinospora</taxon>
    </lineage>
</organism>
<evidence type="ECO:0000256" key="3">
    <source>
        <dbReference type="SAM" id="MobiDB-lite"/>
    </source>
</evidence>
<name>A0ABU7RRV1_9ACTN</name>
<feature type="region of interest" description="Disordered" evidence="3">
    <location>
        <begin position="205"/>
        <end position="237"/>
    </location>
</feature>
<dbReference type="EMBL" id="JAZGQK010000010">
    <property type="protein sequence ID" value="MEE6259230.1"/>
    <property type="molecule type" value="Genomic_DNA"/>
</dbReference>
<dbReference type="InterPro" id="IPR001789">
    <property type="entry name" value="Sig_transdc_resp-reg_receiver"/>
</dbReference>
<keyword evidence="1" id="KW-0238">DNA-binding</keyword>
<feature type="domain" description="Response regulatory" evidence="4">
    <location>
        <begin position="5"/>
        <end position="119"/>
    </location>
</feature>
<comment type="caution">
    <text evidence="5">The sequence shown here is derived from an EMBL/GenBank/DDBJ whole genome shotgun (WGS) entry which is preliminary data.</text>
</comment>
<accession>A0ABU7RRV1</accession>
<gene>
    <name evidence="5" type="ORF">V1633_12110</name>
</gene>
<dbReference type="SUPFAM" id="SSF52172">
    <property type="entry name" value="CheY-like"/>
    <property type="match status" value="1"/>
</dbReference>
<feature type="compositionally biased region" description="Gly residues" evidence="3">
    <location>
        <begin position="212"/>
        <end position="228"/>
    </location>
</feature>
<proteinExistence type="predicted"/>
<keyword evidence="2" id="KW-0597">Phosphoprotein</keyword>
<evidence type="ECO:0000313" key="5">
    <source>
        <dbReference type="EMBL" id="MEE6259230.1"/>
    </source>
</evidence>
<evidence type="ECO:0000259" key="4">
    <source>
        <dbReference type="PROSITE" id="PS50110"/>
    </source>
</evidence>
<evidence type="ECO:0000256" key="1">
    <source>
        <dbReference type="ARBA" id="ARBA00023125"/>
    </source>
</evidence>
<dbReference type="Proteomes" id="UP001332243">
    <property type="component" value="Unassembled WGS sequence"/>
</dbReference>
<evidence type="ECO:0000256" key="2">
    <source>
        <dbReference type="PROSITE-ProRule" id="PRU00169"/>
    </source>
</evidence>
<sequence length="237" mass="24894">MSLISVSVVDDDRMLLDGVAAWLESAPDLRLNCAAPTVDRLLAAERQPADVVVLDLLLADGSAPVDNVHRLVSTGRAVLVVSVVPHVVHGVDVMRAGASGYLTKDHDLPTLADAIRTVARGEIAHSPELAFAWSSDTRPDRPRLAPQERAVLVAYASGMTLTAAARKVGIQPATARRYLDRVKAKYHDVGRPTYTKLDLADRVREDGLRWSGPGGSGPDGPGSGGSGAGSPTLGGQT</sequence>
<dbReference type="InterPro" id="IPR016032">
    <property type="entry name" value="Sig_transdc_resp-reg_C-effctor"/>
</dbReference>
<dbReference type="Gene3D" id="3.40.50.2300">
    <property type="match status" value="1"/>
</dbReference>
<protein>
    <submittedName>
        <fullName evidence="5">Response regulator</fullName>
    </submittedName>
</protein>
<evidence type="ECO:0000313" key="6">
    <source>
        <dbReference type="Proteomes" id="UP001332243"/>
    </source>
</evidence>